<feature type="signal peptide" evidence="1">
    <location>
        <begin position="1"/>
        <end position="26"/>
    </location>
</feature>
<organism evidence="2 3">
    <name type="scientific">Gordonia insulae</name>
    <dbReference type="NCBI Taxonomy" id="2420509"/>
    <lineage>
        <taxon>Bacteria</taxon>
        <taxon>Bacillati</taxon>
        <taxon>Actinomycetota</taxon>
        <taxon>Actinomycetes</taxon>
        <taxon>Mycobacteriales</taxon>
        <taxon>Gordoniaceae</taxon>
        <taxon>Gordonia</taxon>
    </lineage>
</organism>
<dbReference type="PROSITE" id="PS51257">
    <property type="entry name" value="PROKAR_LIPOPROTEIN"/>
    <property type="match status" value="1"/>
</dbReference>
<sequence length="379" mass="41240">MWPMRPRNPSRLLVLVLCGLVLAACAQPGVGDPVRTSTADDFGGRVSTTPGGLRLDGAPWWPAGLDAYQLGTDWSVNKGCGAEVDLDDYFARLPERSLTRFNLFAAFAVDKNTAMINFAPLDAVFAAAERHDQMVLPVLTSNEGACEDDVFKPRSWYQDGWRTTTSSGKLTYQQWVGMAIERWHDEHALAGWEPIGEPETSDCPAGTGAGGCEWQQRTCHSGAGQVLRRFFDDVGAKIRSLDDRHPIFSGLVGGDQCGTEGADYATVAASAGVDVLDFHDYDERSTMPGQGDQSLEARLETARRLGKPLMVNEIGIHAGSCLDLTERASRFRAKIEAQRDAGTAGALLWAFVPDPRKSSCSFDIGPDDPAWSVIRQNSR</sequence>
<keyword evidence="1" id="KW-0732">Signal</keyword>
<reference evidence="2 3" key="1">
    <citation type="submission" date="2018-11" db="EMBL/GenBank/DDBJ databases">
        <title>Gordonia insulae sp. nov., isolated from an island soil.</title>
        <authorList>
            <person name="Kim Y.S."/>
            <person name="Kim S.B."/>
        </authorList>
    </citation>
    <scope>NUCLEOTIDE SEQUENCE [LARGE SCALE GENOMIC DNA]</scope>
    <source>
        <strain evidence="2 3">MMS17-SY073</strain>
    </source>
</reference>
<protein>
    <recommendedName>
        <fullName evidence="4">Glycoside hydrolase family 5 domain-containing protein</fullName>
    </recommendedName>
</protein>
<proteinExistence type="predicted"/>
<dbReference type="Gene3D" id="3.20.20.80">
    <property type="entry name" value="Glycosidases"/>
    <property type="match status" value="1"/>
</dbReference>
<feature type="chain" id="PRO_5018155980" description="Glycoside hydrolase family 5 domain-containing protein" evidence="1">
    <location>
        <begin position="27"/>
        <end position="379"/>
    </location>
</feature>
<dbReference type="AlphaFoldDB" id="A0A3G8JSS0"/>
<dbReference type="InterPro" id="IPR017853">
    <property type="entry name" value="GH"/>
</dbReference>
<evidence type="ECO:0008006" key="4">
    <source>
        <dbReference type="Google" id="ProtNLM"/>
    </source>
</evidence>
<evidence type="ECO:0000313" key="3">
    <source>
        <dbReference type="Proteomes" id="UP000271469"/>
    </source>
</evidence>
<dbReference type="SUPFAM" id="SSF51445">
    <property type="entry name" value="(Trans)glycosidases"/>
    <property type="match status" value="1"/>
</dbReference>
<evidence type="ECO:0000313" key="2">
    <source>
        <dbReference type="EMBL" id="AZG47956.1"/>
    </source>
</evidence>
<name>A0A3G8JSS0_9ACTN</name>
<dbReference type="Proteomes" id="UP000271469">
    <property type="component" value="Chromosome"/>
</dbReference>
<gene>
    <name evidence="2" type="ORF">D7316_04568</name>
</gene>
<evidence type="ECO:0000256" key="1">
    <source>
        <dbReference type="SAM" id="SignalP"/>
    </source>
</evidence>
<dbReference type="KEGG" id="gom:D7316_04568"/>
<accession>A0A3G8JSS0</accession>
<keyword evidence="3" id="KW-1185">Reference proteome</keyword>
<dbReference type="EMBL" id="CP033972">
    <property type="protein sequence ID" value="AZG47956.1"/>
    <property type="molecule type" value="Genomic_DNA"/>
</dbReference>